<evidence type="ECO:0000313" key="1">
    <source>
        <dbReference type="EMBL" id="OXA87289.1"/>
    </source>
</evidence>
<accession>A0A226GZ12</accession>
<protein>
    <submittedName>
        <fullName evidence="1">Uncharacterized protein</fullName>
    </submittedName>
</protein>
<gene>
    <name evidence="1" type="ORF">B0A66_16895</name>
</gene>
<dbReference type="EMBL" id="MUGW01000036">
    <property type="protein sequence ID" value="OXA87289.1"/>
    <property type="molecule type" value="Genomic_DNA"/>
</dbReference>
<name>A0A226GZ12_9FLAO</name>
<keyword evidence="2" id="KW-1185">Reference proteome</keyword>
<organism evidence="1 2">
    <name type="scientific">Flavobacterium hercynium</name>
    <dbReference type="NCBI Taxonomy" id="387094"/>
    <lineage>
        <taxon>Bacteria</taxon>
        <taxon>Pseudomonadati</taxon>
        <taxon>Bacteroidota</taxon>
        <taxon>Flavobacteriia</taxon>
        <taxon>Flavobacteriales</taxon>
        <taxon>Flavobacteriaceae</taxon>
        <taxon>Flavobacterium</taxon>
    </lineage>
</organism>
<evidence type="ECO:0000313" key="2">
    <source>
        <dbReference type="Proteomes" id="UP000198345"/>
    </source>
</evidence>
<sequence length="185" mass="21831">MFFYIFSINGQNTKIDNNCNIIQFINKDSLSSISKLNPLYNKRGFYLLKNGVYDFIIDGKKYFYSLILKIEKDKFFISKNWQSEENRDIISDSIEIQINQEIQIRMVSIDKGTGNFPTRTKLKDYNVTITTNDNYCGLKSILIKNEKETRHGHYYFTKLGLKRIKILNKTPYLCDESGEFILRKN</sequence>
<reference evidence="1 2" key="1">
    <citation type="submission" date="2016-11" db="EMBL/GenBank/DDBJ databases">
        <title>Whole genomes of Flavobacteriaceae.</title>
        <authorList>
            <person name="Stine C."/>
            <person name="Li C."/>
            <person name="Tadesse D."/>
        </authorList>
    </citation>
    <scope>NUCLEOTIDE SEQUENCE [LARGE SCALE GENOMIC DNA]</scope>
    <source>
        <strain evidence="1 2">DSM 18292</strain>
    </source>
</reference>
<dbReference type="Proteomes" id="UP000198345">
    <property type="component" value="Unassembled WGS sequence"/>
</dbReference>
<dbReference type="AlphaFoldDB" id="A0A226GZ12"/>
<proteinExistence type="predicted"/>
<comment type="caution">
    <text evidence="1">The sequence shown here is derived from an EMBL/GenBank/DDBJ whole genome shotgun (WGS) entry which is preliminary data.</text>
</comment>